<dbReference type="Pfam" id="PF00332">
    <property type="entry name" value="Glyco_hydro_17"/>
    <property type="match status" value="1"/>
</dbReference>
<keyword evidence="5 7" id="KW-0326">Glycosidase</keyword>
<dbReference type="AlphaFoldDB" id="A0A484NBB6"/>
<protein>
    <recommendedName>
        <fullName evidence="9">X8 domain-containing protein</fullName>
    </recommendedName>
</protein>
<dbReference type="InterPro" id="IPR017853">
    <property type="entry name" value="GH"/>
</dbReference>
<dbReference type="PROSITE" id="PS00587">
    <property type="entry name" value="GLYCOSYL_HYDROL_F17"/>
    <property type="match status" value="1"/>
</dbReference>
<evidence type="ECO:0000256" key="3">
    <source>
        <dbReference type="ARBA" id="ARBA00022801"/>
    </source>
</evidence>
<dbReference type="Proteomes" id="UP000595140">
    <property type="component" value="Unassembled WGS sequence"/>
</dbReference>
<evidence type="ECO:0000256" key="7">
    <source>
        <dbReference type="RuleBase" id="RU004336"/>
    </source>
</evidence>
<dbReference type="Pfam" id="PF07983">
    <property type="entry name" value="X8"/>
    <property type="match status" value="1"/>
</dbReference>
<organism evidence="10 11">
    <name type="scientific">Cuscuta campestris</name>
    <dbReference type="NCBI Taxonomy" id="132261"/>
    <lineage>
        <taxon>Eukaryota</taxon>
        <taxon>Viridiplantae</taxon>
        <taxon>Streptophyta</taxon>
        <taxon>Embryophyta</taxon>
        <taxon>Tracheophyta</taxon>
        <taxon>Spermatophyta</taxon>
        <taxon>Magnoliopsida</taxon>
        <taxon>eudicotyledons</taxon>
        <taxon>Gunneridae</taxon>
        <taxon>Pentapetalae</taxon>
        <taxon>asterids</taxon>
        <taxon>lamiids</taxon>
        <taxon>Solanales</taxon>
        <taxon>Convolvulaceae</taxon>
        <taxon>Cuscuteae</taxon>
        <taxon>Cuscuta</taxon>
        <taxon>Cuscuta subgen. Grammica</taxon>
        <taxon>Cuscuta sect. Cleistogrammica</taxon>
    </lineage>
</organism>
<comment type="similarity">
    <text evidence="1 6">Belongs to the glycosyl hydrolase 17 family.</text>
</comment>
<evidence type="ECO:0000256" key="5">
    <source>
        <dbReference type="ARBA" id="ARBA00023295"/>
    </source>
</evidence>
<evidence type="ECO:0000256" key="4">
    <source>
        <dbReference type="ARBA" id="ARBA00023157"/>
    </source>
</evidence>
<evidence type="ECO:0000256" key="2">
    <source>
        <dbReference type="ARBA" id="ARBA00022729"/>
    </source>
</evidence>
<dbReference type="PANTHER" id="PTHR32227">
    <property type="entry name" value="GLUCAN ENDO-1,3-BETA-GLUCOSIDASE BG1-RELATED-RELATED"/>
    <property type="match status" value="1"/>
</dbReference>
<dbReference type="InterPro" id="IPR012946">
    <property type="entry name" value="X8"/>
</dbReference>
<name>A0A484NBB6_9ASTE</name>
<dbReference type="EMBL" id="OOIL02006568">
    <property type="protein sequence ID" value="VFQ98189.1"/>
    <property type="molecule type" value="Genomic_DNA"/>
</dbReference>
<feature type="signal peptide" evidence="8">
    <location>
        <begin position="1"/>
        <end position="19"/>
    </location>
</feature>
<sequence>MNNGKVGIILLLLVMVAEGGGIRRAEGFVGIYWGRFSTQSLVPSMVVDLLLQNGLTDIRLSAPSVNVMEALQGSSLGVTVALQNDFIKRMKWNNIKTINDWVAELLAVPIRRGVNITTLVVLEDAYSTTGKRQPIWNATDIFRETLNCLKNNGLSHLRTTSSHTIDILKVVGKPSEADFIDDVKPKMKEFLTLLHQTNNSFYLYNLYPLIAAEVNSWPVEFAFMDNNSSFAIVDGSYTYRNAFEFMYDALVVAMEKVGFSDVEIVIGEVGWPTDGMKHATVENAERFHRGFLRHVKQKKGTPRRPNRNIDVFIGTLTDENKYPPLMGAYYRHKGIYNFDGAPKYKIDFTGQGRDIYPSTAKGTVKMPSRWCVFNGDTSNATKVAEQVELACSASDCTSLNHYSTCGNLNHTWNVSYAFNMFYQTNNQEIENGACDFSGLGVLTPFDPSVGTCRFPIEILAADKVDNGIQIANYIGYGDAPRGAKHSFALSFFVVLLLSSFVL</sequence>
<dbReference type="GO" id="GO:0005975">
    <property type="term" value="P:carbohydrate metabolic process"/>
    <property type="evidence" value="ECO:0007669"/>
    <property type="project" value="InterPro"/>
</dbReference>
<dbReference type="SMART" id="SM00768">
    <property type="entry name" value="X8"/>
    <property type="match status" value="1"/>
</dbReference>
<dbReference type="SUPFAM" id="SSF51445">
    <property type="entry name" value="(Trans)glycosidases"/>
    <property type="match status" value="1"/>
</dbReference>
<feature type="domain" description="X8" evidence="9">
    <location>
        <begin position="369"/>
        <end position="454"/>
    </location>
</feature>
<evidence type="ECO:0000259" key="9">
    <source>
        <dbReference type="SMART" id="SM00768"/>
    </source>
</evidence>
<dbReference type="InterPro" id="IPR000490">
    <property type="entry name" value="Glyco_hydro_17"/>
</dbReference>
<evidence type="ECO:0000313" key="10">
    <source>
        <dbReference type="EMBL" id="VFQ98189.1"/>
    </source>
</evidence>
<evidence type="ECO:0000256" key="8">
    <source>
        <dbReference type="SAM" id="SignalP"/>
    </source>
</evidence>
<dbReference type="GO" id="GO:0004553">
    <property type="term" value="F:hydrolase activity, hydrolyzing O-glycosyl compounds"/>
    <property type="evidence" value="ECO:0007669"/>
    <property type="project" value="InterPro"/>
</dbReference>
<keyword evidence="11" id="KW-1185">Reference proteome</keyword>
<dbReference type="Gene3D" id="1.20.58.1040">
    <property type="match status" value="1"/>
</dbReference>
<keyword evidence="4" id="KW-1015">Disulfide bond</keyword>
<gene>
    <name evidence="10" type="ORF">CCAM_LOCUS39965</name>
</gene>
<reference evidence="10 11" key="1">
    <citation type="submission" date="2018-04" db="EMBL/GenBank/DDBJ databases">
        <authorList>
            <person name="Vogel A."/>
        </authorList>
    </citation>
    <scope>NUCLEOTIDE SEQUENCE [LARGE SCALE GENOMIC DNA]</scope>
</reference>
<evidence type="ECO:0000313" key="11">
    <source>
        <dbReference type="Proteomes" id="UP000595140"/>
    </source>
</evidence>
<proteinExistence type="inferred from homology"/>
<keyword evidence="2 8" id="KW-0732">Signal</keyword>
<accession>A0A484NBB6</accession>
<feature type="chain" id="PRO_5019865166" description="X8 domain-containing protein" evidence="8">
    <location>
        <begin position="20"/>
        <end position="502"/>
    </location>
</feature>
<keyword evidence="3 7" id="KW-0378">Hydrolase</keyword>
<dbReference type="OrthoDB" id="888856at2759"/>
<evidence type="ECO:0000256" key="6">
    <source>
        <dbReference type="RuleBase" id="RU004335"/>
    </source>
</evidence>
<dbReference type="InterPro" id="IPR044965">
    <property type="entry name" value="Glyco_hydro_17_plant"/>
</dbReference>
<dbReference type="Gene3D" id="3.20.20.80">
    <property type="entry name" value="Glycosidases"/>
    <property type="match status" value="1"/>
</dbReference>
<evidence type="ECO:0000256" key="1">
    <source>
        <dbReference type="ARBA" id="ARBA00008773"/>
    </source>
</evidence>